<comment type="caution">
    <text evidence="2">The sequence shown here is derived from an EMBL/GenBank/DDBJ whole genome shotgun (WGS) entry which is preliminary data.</text>
</comment>
<evidence type="ECO:0000313" key="3">
    <source>
        <dbReference type="Proteomes" id="UP000664940"/>
    </source>
</evidence>
<reference evidence="2 3" key="1">
    <citation type="journal article" date="2020" name="Nature">
        <title>Six reference-quality genomes reveal evolution of bat adaptations.</title>
        <authorList>
            <person name="Jebb D."/>
            <person name="Huang Z."/>
            <person name="Pippel M."/>
            <person name="Hughes G.M."/>
            <person name="Lavrichenko K."/>
            <person name="Devanna P."/>
            <person name="Winkler S."/>
            <person name="Jermiin L.S."/>
            <person name="Skirmuntt E.C."/>
            <person name="Katzourakis A."/>
            <person name="Burkitt-Gray L."/>
            <person name="Ray D.A."/>
            <person name="Sullivan K.A.M."/>
            <person name="Roscito J.G."/>
            <person name="Kirilenko B.M."/>
            <person name="Davalos L.M."/>
            <person name="Corthals A.P."/>
            <person name="Power M.L."/>
            <person name="Jones G."/>
            <person name="Ransome R.D."/>
            <person name="Dechmann D.K.N."/>
            <person name="Locatelli A.G."/>
            <person name="Puechmaille S.J."/>
            <person name="Fedrigo O."/>
            <person name="Jarvis E.D."/>
            <person name="Hiller M."/>
            <person name="Vernes S.C."/>
            <person name="Myers E.W."/>
            <person name="Teeling E.C."/>
        </authorList>
    </citation>
    <scope>NUCLEOTIDE SEQUENCE [LARGE SCALE GENOMIC DNA]</scope>
    <source>
        <strain evidence="2">Bat1K_MPI-CBG_1</strain>
    </source>
</reference>
<evidence type="ECO:0000256" key="1">
    <source>
        <dbReference type="SAM" id="MobiDB-lite"/>
    </source>
</evidence>
<name>A0A834E5G0_9CHIR</name>
<proteinExistence type="predicted"/>
<dbReference type="AlphaFoldDB" id="A0A834E5G0"/>
<gene>
    <name evidence="2" type="ORF">HJG60_011389</name>
</gene>
<accession>A0A834E5G0</accession>
<feature type="region of interest" description="Disordered" evidence="1">
    <location>
        <begin position="1"/>
        <end position="24"/>
    </location>
</feature>
<evidence type="ECO:0000313" key="2">
    <source>
        <dbReference type="EMBL" id="KAF6104464.1"/>
    </source>
</evidence>
<sequence length="140" mass="14869">MGGRGDPERDQAGGMPGQHRFGSKSSWLQASPRDVGCVCAPFPSSQRMLSRGYLILIFLWDVWAERIVNFLSGTVPARQGGRHSFAPSLEPPWKGTVSGSAATLPAEALCIYRSDTGVSPPEALLSSLVHAGASLPFLSS</sequence>
<feature type="compositionally biased region" description="Basic and acidic residues" evidence="1">
    <location>
        <begin position="1"/>
        <end position="11"/>
    </location>
</feature>
<dbReference type="Proteomes" id="UP000664940">
    <property type="component" value="Unassembled WGS sequence"/>
</dbReference>
<dbReference type="EMBL" id="JABVXQ010000006">
    <property type="protein sequence ID" value="KAF6104464.1"/>
    <property type="molecule type" value="Genomic_DNA"/>
</dbReference>
<protein>
    <submittedName>
        <fullName evidence="2">Uncharacterized protein</fullName>
    </submittedName>
</protein>
<organism evidence="2 3">
    <name type="scientific">Phyllostomus discolor</name>
    <name type="common">pale spear-nosed bat</name>
    <dbReference type="NCBI Taxonomy" id="89673"/>
    <lineage>
        <taxon>Eukaryota</taxon>
        <taxon>Metazoa</taxon>
        <taxon>Chordata</taxon>
        <taxon>Craniata</taxon>
        <taxon>Vertebrata</taxon>
        <taxon>Euteleostomi</taxon>
        <taxon>Mammalia</taxon>
        <taxon>Eutheria</taxon>
        <taxon>Laurasiatheria</taxon>
        <taxon>Chiroptera</taxon>
        <taxon>Yangochiroptera</taxon>
        <taxon>Phyllostomidae</taxon>
        <taxon>Phyllostominae</taxon>
        <taxon>Phyllostomus</taxon>
    </lineage>
</organism>